<name>A0AAD9E4S3_9TELE</name>
<accession>A0AAD9E4S3</accession>
<protein>
    <recommendedName>
        <fullName evidence="1">DUF4939 domain-containing protein</fullName>
    </recommendedName>
</protein>
<dbReference type="Pfam" id="PF16297">
    <property type="entry name" value="DUF4939"/>
    <property type="match status" value="1"/>
</dbReference>
<evidence type="ECO:0000313" key="2">
    <source>
        <dbReference type="EMBL" id="KAK1802217.1"/>
    </source>
</evidence>
<comment type="caution">
    <text evidence="2">The sequence shown here is derived from an EMBL/GenBank/DDBJ whole genome shotgun (WGS) entry which is preliminary data.</text>
</comment>
<feature type="domain" description="DUF4939" evidence="1">
    <location>
        <begin position="4"/>
        <end position="63"/>
    </location>
</feature>
<proteinExistence type="predicted"/>
<dbReference type="AlphaFoldDB" id="A0AAD9E4S3"/>
<feature type="non-terminal residue" evidence="2">
    <location>
        <position position="1"/>
    </location>
</feature>
<evidence type="ECO:0000313" key="3">
    <source>
        <dbReference type="Proteomes" id="UP001239994"/>
    </source>
</evidence>
<dbReference type="InterPro" id="IPR032549">
    <property type="entry name" value="DUF4939"/>
</dbReference>
<keyword evidence="3" id="KW-1185">Reference proteome</keyword>
<organism evidence="2 3">
    <name type="scientific">Electrophorus voltai</name>
    <dbReference type="NCBI Taxonomy" id="2609070"/>
    <lineage>
        <taxon>Eukaryota</taxon>
        <taxon>Metazoa</taxon>
        <taxon>Chordata</taxon>
        <taxon>Craniata</taxon>
        <taxon>Vertebrata</taxon>
        <taxon>Euteleostomi</taxon>
        <taxon>Actinopterygii</taxon>
        <taxon>Neopterygii</taxon>
        <taxon>Teleostei</taxon>
        <taxon>Ostariophysi</taxon>
        <taxon>Gymnotiformes</taxon>
        <taxon>Gymnotoidei</taxon>
        <taxon>Gymnotidae</taxon>
        <taxon>Electrophorus</taxon>
    </lineage>
</organism>
<dbReference type="Proteomes" id="UP001239994">
    <property type="component" value="Unassembled WGS sequence"/>
</dbReference>
<evidence type="ECO:0000259" key="1">
    <source>
        <dbReference type="Pfam" id="PF16297"/>
    </source>
</evidence>
<sequence length="130" mass="14536">TRCIPVAIPEQFDGSPDRRKNFLMQCSMYFSHYAVQFITDKDLVQFVLSLLTGDAGAWETALWDSQDPASIPYPTASPQYRMNPTFPVSLLKPVHYSPVSAATTPINPPGPVEIDRELAYAVCALLESWR</sequence>
<reference evidence="2" key="1">
    <citation type="submission" date="2023-03" db="EMBL/GenBank/DDBJ databases">
        <title>Electrophorus voltai genome.</title>
        <authorList>
            <person name="Bian C."/>
        </authorList>
    </citation>
    <scope>NUCLEOTIDE SEQUENCE</scope>
    <source>
        <strain evidence="2">CB-2022</strain>
        <tissue evidence="2">Muscle</tissue>
    </source>
</reference>
<gene>
    <name evidence="2" type="ORF">P4O66_021775</name>
</gene>
<dbReference type="EMBL" id="JAROKS010000007">
    <property type="protein sequence ID" value="KAK1802217.1"/>
    <property type="molecule type" value="Genomic_DNA"/>
</dbReference>